<dbReference type="AlphaFoldDB" id="A0A0A8ZQL3"/>
<reference evidence="1" key="1">
    <citation type="submission" date="2014-09" db="EMBL/GenBank/DDBJ databases">
        <authorList>
            <person name="Magalhaes I.L.F."/>
            <person name="Oliveira U."/>
            <person name="Santos F.R."/>
            <person name="Vidigal T.H.D.A."/>
            <person name="Brescovit A.D."/>
            <person name="Santos A.J."/>
        </authorList>
    </citation>
    <scope>NUCLEOTIDE SEQUENCE</scope>
    <source>
        <tissue evidence="1">Shoot tissue taken approximately 20 cm above the soil surface</tissue>
    </source>
</reference>
<organism evidence="1">
    <name type="scientific">Arundo donax</name>
    <name type="common">Giant reed</name>
    <name type="synonym">Donax arundinaceus</name>
    <dbReference type="NCBI Taxonomy" id="35708"/>
    <lineage>
        <taxon>Eukaryota</taxon>
        <taxon>Viridiplantae</taxon>
        <taxon>Streptophyta</taxon>
        <taxon>Embryophyta</taxon>
        <taxon>Tracheophyta</taxon>
        <taxon>Spermatophyta</taxon>
        <taxon>Magnoliopsida</taxon>
        <taxon>Liliopsida</taxon>
        <taxon>Poales</taxon>
        <taxon>Poaceae</taxon>
        <taxon>PACMAD clade</taxon>
        <taxon>Arundinoideae</taxon>
        <taxon>Arundineae</taxon>
        <taxon>Arundo</taxon>
    </lineage>
</organism>
<accession>A0A0A8ZQL3</accession>
<sequence length="37" mass="4207">MAFNQIHTYIHRHQIANRLGVSNQTLMLLTSATNVLV</sequence>
<protein>
    <submittedName>
        <fullName evidence="1">Uncharacterized protein</fullName>
    </submittedName>
</protein>
<proteinExistence type="predicted"/>
<evidence type="ECO:0000313" key="1">
    <source>
        <dbReference type="EMBL" id="JAD39998.1"/>
    </source>
</evidence>
<dbReference type="EMBL" id="GBRH01257897">
    <property type="protein sequence ID" value="JAD39998.1"/>
    <property type="molecule type" value="Transcribed_RNA"/>
</dbReference>
<reference evidence="1" key="2">
    <citation type="journal article" date="2015" name="Data Brief">
        <title>Shoot transcriptome of the giant reed, Arundo donax.</title>
        <authorList>
            <person name="Barrero R.A."/>
            <person name="Guerrero F.D."/>
            <person name="Moolhuijzen P."/>
            <person name="Goolsby J.A."/>
            <person name="Tidwell J."/>
            <person name="Bellgard S.E."/>
            <person name="Bellgard M.I."/>
        </authorList>
    </citation>
    <scope>NUCLEOTIDE SEQUENCE</scope>
    <source>
        <tissue evidence="1">Shoot tissue taken approximately 20 cm above the soil surface</tissue>
    </source>
</reference>
<name>A0A0A8ZQL3_ARUDO</name>